<dbReference type="PANTHER" id="PTHR43667">
    <property type="entry name" value="CYCLOPROPANE-FATTY-ACYL-PHOSPHOLIPID SYNTHASE"/>
    <property type="match status" value="1"/>
</dbReference>
<evidence type="ECO:0000313" key="7">
    <source>
        <dbReference type="EMBL" id="EMD83865.1"/>
    </source>
</evidence>
<keyword evidence="5" id="KW-0443">Lipid metabolism</keyword>
<protein>
    <submittedName>
        <fullName evidence="7">Cyclopropane-fatty-acyl-phospholipid synthase</fullName>
    </submittedName>
</protein>
<dbReference type="Proteomes" id="UP000011717">
    <property type="component" value="Unassembled WGS sequence"/>
</dbReference>
<name>M2SEV4_9SPHN</name>
<gene>
    <name evidence="7" type="ORF">C725_0837</name>
</gene>
<dbReference type="PATRIC" id="fig|1234595.3.peg.836"/>
<evidence type="ECO:0000256" key="5">
    <source>
        <dbReference type="ARBA" id="ARBA00023098"/>
    </source>
</evidence>
<dbReference type="Gene3D" id="3.40.50.150">
    <property type="entry name" value="Vaccinia Virus protein VP39"/>
    <property type="match status" value="1"/>
</dbReference>
<dbReference type="GO" id="GO:0008168">
    <property type="term" value="F:methyltransferase activity"/>
    <property type="evidence" value="ECO:0007669"/>
    <property type="project" value="UniProtKB-KW"/>
</dbReference>
<sequence>MFLLGRLLAKLIRRGRLEIITDGGNRHGFGPGGDGPRVTIRLHDGRVAGEIARSPALGTAEAYMDGRITVENGDIEQLLEVISLNSEWMDANLNAHWLRRSGRFLRSAYQKNRPRIAQRNVAHHYDLSARLYDLFLDVDRQYSCAYYRPGVVSLETAQHDKKAHIAAKLYLQPGQRVLDIGCGWGGMALYIASLDPSLKVTGITLSEEQLKIARDRAEEAGVSDRVDFRLIDYRELQGRFDRIVSVGMFEHVGTPQYQTFFDRVGDLLTDSGVALIHTIGRAEGPGVTDAFTRKYIFPGGYVPALSEIVPHIENRMLWITDIEVLRLHYARTLDAWLRRTRFARDEIVSLYDERFYRMWLFYLAGSKFAFERGTHMNLQIQIARRRDTLPITRDYMADAERRYLELGARQSAAEGAAMGSISKSGDPRSAV</sequence>
<dbReference type="Pfam" id="PF25371">
    <property type="entry name" value="DUF7884"/>
    <property type="match status" value="1"/>
</dbReference>
<keyword evidence="2" id="KW-0489">Methyltransferase</keyword>
<accession>M2SEV4</accession>
<evidence type="ECO:0000256" key="2">
    <source>
        <dbReference type="ARBA" id="ARBA00022603"/>
    </source>
</evidence>
<dbReference type="InterPro" id="IPR050723">
    <property type="entry name" value="CFA/CMAS"/>
</dbReference>
<dbReference type="InterPro" id="IPR003333">
    <property type="entry name" value="CMAS"/>
</dbReference>
<evidence type="ECO:0000313" key="8">
    <source>
        <dbReference type="Proteomes" id="UP000011717"/>
    </source>
</evidence>
<dbReference type="OrthoDB" id="9782855at2"/>
<dbReference type="InterPro" id="IPR057206">
    <property type="entry name" value="DUF7884"/>
</dbReference>
<dbReference type="EMBL" id="AMRV01000002">
    <property type="protein sequence ID" value="EMD83865.1"/>
    <property type="molecule type" value="Genomic_DNA"/>
</dbReference>
<comment type="similarity">
    <text evidence="1">Belongs to the CFA/CMAS family.</text>
</comment>
<evidence type="ECO:0000259" key="6">
    <source>
        <dbReference type="Pfam" id="PF25371"/>
    </source>
</evidence>
<proteinExistence type="inferred from homology"/>
<dbReference type="AlphaFoldDB" id="M2SEV4"/>
<feature type="domain" description="DUF7884" evidence="6">
    <location>
        <begin position="24"/>
        <end position="86"/>
    </location>
</feature>
<dbReference type="CDD" id="cd02440">
    <property type="entry name" value="AdoMet_MTases"/>
    <property type="match status" value="1"/>
</dbReference>
<dbReference type="RefSeq" id="WP_008600350.1">
    <property type="nucleotide sequence ID" value="NZ_AMRV01000002.1"/>
</dbReference>
<evidence type="ECO:0000256" key="3">
    <source>
        <dbReference type="ARBA" id="ARBA00022679"/>
    </source>
</evidence>
<keyword evidence="4" id="KW-0949">S-adenosyl-L-methionine</keyword>
<dbReference type="InterPro" id="IPR029063">
    <property type="entry name" value="SAM-dependent_MTases_sf"/>
</dbReference>
<dbReference type="SUPFAM" id="SSF53335">
    <property type="entry name" value="S-adenosyl-L-methionine-dependent methyltransferases"/>
    <property type="match status" value="1"/>
</dbReference>
<keyword evidence="3" id="KW-0808">Transferase</keyword>
<dbReference type="PANTHER" id="PTHR43667:SF1">
    <property type="entry name" value="CYCLOPROPANE-FATTY-ACYL-PHOSPHOLIPID SYNTHASE"/>
    <property type="match status" value="1"/>
</dbReference>
<dbReference type="PIRSF" id="PIRSF003085">
    <property type="entry name" value="CMAS"/>
    <property type="match status" value="1"/>
</dbReference>
<reference evidence="7 8" key="1">
    <citation type="journal article" date="2013" name="Genome Announc.">
        <title>Draft Genome Sequence of Strain JLT2015T, Belonging to the Family Sphingomonadaceae of the Alphaproteobacteria.</title>
        <authorList>
            <person name="Tang K."/>
            <person name="Liu K."/>
            <person name="Li S."/>
            <person name="Jiao N."/>
        </authorList>
    </citation>
    <scope>NUCLEOTIDE SEQUENCE [LARGE SCALE GENOMIC DNA]</scope>
    <source>
        <strain evidence="7 8">JLT2015</strain>
    </source>
</reference>
<evidence type="ECO:0000256" key="4">
    <source>
        <dbReference type="ARBA" id="ARBA00022691"/>
    </source>
</evidence>
<dbReference type="GO" id="GO:0008610">
    <property type="term" value="P:lipid biosynthetic process"/>
    <property type="evidence" value="ECO:0007669"/>
    <property type="project" value="InterPro"/>
</dbReference>
<organism evidence="7 8">
    <name type="scientific">Pacificimonas flava</name>
    <dbReference type="NCBI Taxonomy" id="1234595"/>
    <lineage>
        <taxon>Bacteria</taxon>
        <taxon>Pseudomonadati</taxon>
        <taxon>Pseudomonadota</taxon>
        <taxon>Alphaproteobacteria</taxon>
        <taxon>Sphingomonadales</taxon>
        <taxon>Sphingosinicellaceae</taxon>
        <taxon>Pacificimonas</taxon>
    </lineage>
</organism>
<comment type="caution">
    <text evidence="7">The sequence shown here is derived from an EMBL/GenBank/DDBJ whole genome shotgun (WGS) entry which is preliminary data.</text>
</comment>
<keyword evidence="8" id="KW-1185">Reference proteome</keyword>
<dbReference type="GO" id="GO:0032259">
    <property type="term" value="P:methylation"/>
    <property type="evidence" value="ECO:0007669"/>
    <property type="project" value="UniProtKB-KW"/>
</dbReference>
<dbReference type="Pfam" id="PF02353">
    <property type="entry name" value="CMAS"/>
    <property type="match status" value="1"/>
</dbReference>
<evidence type="ECO:0000256" key="1">
    <source>
        <dbReference type="ARBA" id="ARBA00010815"/>
    </source>
</evidence>